<protein>
    <submittedName>
        <fullName evidence="2">Uncharacterized protein</fullName>
    </submittedName>
</protein>
<feature type="compositionally biased region" description="Polar residues" evidence="1">
    <location>
        <begin position="61"/>
        <end position="71"/>
    </location>
</feature>
<dbReference type="AlphaFoldDB" id="A0A8X6J2Q3"/>
<feature type="non-terminal residue" evidence="2">
    <location>
        <position position="1"/>
    </location>
</feature>
<comment type="caution">
    <text evidence="2">The sequence shown here is derived from an EMBL/GenBank/DDBJ whole genome shotgun (WGS) entry which is preliminary data.</text>
</comment>
<name>A0A8X6J2Q3_9ARAC</name>
<feature type="compositionally biased region" description="Basic and acidic residues" evidence="1">
    <location>
        <begin position="25"/>
        <end position="35"/>
    </location>
</feature>
<evidence type="ECO:0000313" key="2">
    <source>
        <dbReference type="EMBL" id="GFS29084.1"/>
    </source>
</evidence>
<reference evidence="2" key="1">
    <citation type="submission" date="2020-08" db="EMBL/GenBank/DDBJ databases">
        <title>Multicomponent nature underlies the extraordinary mechanical properties of spider dragline silk.</title>
        <authorList>
            <person name="Kono N."/>
            <person name="Nakamura H."/>
            <person name="Mori M."/>
            <person name="Yoshida Y."/>
            <person name="Ohtoshi R."/>
            <person name="Malay A.D."/>
            <person name="Moran D.A.P."/>
            <person name="Tomita M."/>
            <person name="Numata K."/>
            <person name="Arakawa K."/>
        </authorList>
    </citation>
    <scope>NUCLEOTIDE SEQUENCE</scope>
</reference>
<feature type="non-terminal residue" evidence="2">
    <location>
        <position position="71"/>
    </location>
</feature>
<accession>A0A8X6J2Q3</accession>
<proteinExistence type="predicted"/>
<keyword evidence="3" id="KW-1185">Reference proteome</keyword>
<dbReference type="Proteomes" id="UP000886998">
    <property type="component" value="Unassembled WGS sequence"/>
</dbReference>
<sequence>AAEGAQVTFTAAALPRHLSTPQTQHEADPGREPLKHASRISMSKPSLLEIPSHHYQEQFPRKSQVSQEKAT</sequence>
<feature type="region of interest" description="Disordered" evidence="1">
    <location>
        <begin position="1"/>
        <end position="71"/>
    </location>
</feature>
<organism evidence="2 3">
    <name type="scientific">Trichonephila inaurata madagascariensis</name>
    <dbReference type="NCBI Taxonomy" id="2747483"/>
    <lineage>
        <taxon>Eukaryota</taxon>
        <taxon>Metazoa</taxon>
        <taxon>Ecdysozoa</taxon>
        <taxon>Arthropoda</taxon>
        <taxon>Chelicerata</taxon>
        <taxon>Arachnida</taxon>
        <taxon>Araneae</taxon>
        <taxon>Araneomorphae</taxon>
        <taxon>Entelegynae</taxon>
        <taxon>Araneoidea</taxon>
        <taxon>Nephilidae</taxon>
        <taxon>Trichonephila</taxon>
        <taxon>Trichonephila inaurata</taxon>
    </lineage>
</organism>
<gene>
    <name evidence="2" type="ORF">TNIN_42121</name>
</gene>
<feature type="compositionally biased region" description="Basic and acidic residues" evidence="1">
    <location>
        <begin position="51"/>
        <end position="60"/>
    </location>
</feature>
<dbReference type="EMBL" id="BMAV01023971">
    <property type="protein sequence ID" value="GFS29084.1"/>
    <property type="molecule type" value="Genomic_DNA"/>
</dbReference>
<evidence type="ECO:0000256" key="1">
    <source>
        <dbReference type="SAM" id="MobiDB-lite"/>
    </source>
</evidence>
<evidence type="ECO:0000313" key="3">
    <source>
        <dbReference type="Proteomes" id="UP000886998"/>
    </source>
</evidence>